<name>A0AAV2RSU9_MEGNR</name>
<evidence type="ECO:0000313" key="9">
    <source>
        <dbReference type="Proteomes" id="UP001497623"/>
    </source>
</evidence>
<dbReference type="GO" id="GO:0007464">
    <property type="term" value="P:R3/R4 cell fate commitment"/>
    <property type="evidence" value="ECO:0007669"/>
    <property type="project" value="UniProtKB-ARBA"/>
</dbReference>
<keyword evidence="9" id="KW-1185">Reference proteome</keyword>
<dbReference type="GO" id="GO:0035167">
    <property type="term" value="P:larval lymph gland hemopoiesis"/>
    <property type="evidence" value="ECO:0007669"/>
    <property type="project" value="UniProtKB-ARBA"/>
</dbReference>
<dbReference type="InterPro" id="IPR000210">
    <property type="entry name" value="BTB/POZ_dom"/>
</dbReference>
<proteinExistence type="predicted"/>
<dbReference type="GO" id="GO:0007526">
    <property type="term" value="P:larval somatic muscle development"/>
    <property type="evidence" value="ECO:0007669"/>
    <property type="project" value="UniProtKB-ARBA"/>
</dbReference>
<keyword evidence="3" id="KW-0524">Neurogenesis</keyword>
<feature type="domain" description="BTB" evidence="7">
    <location>
        <begin position="31"/>
        <end position="96"/>
    </location>
</feature>
<evidence type="ECO:0000256" key="1">
    <source>
        <dbReference type="ARBA" id="ARBA00022473"/>
    </source>
</evidence>
<comment type="function">
    <text evidence="5">Putative transcription factor required for axon growth and guidance in the central and peripheral nervous systems. Repels CNS axons away from the midline by promoting the expression of the midline repellent sli and its receptor robo.</text>
</comment>
<dbReference type="PANTHER" id="PTHR23110">
    <property type="entry name" value="BTB DOMAIN TRANSCRIPTION FACTOR"/>
    <property type="match status" value="1"/>
</dbReference>
<dbReference type="EMBL" id="CAXKWB010028924">
    <property type="protein sequence ID" value="CAL4134729.1"/>
    <property type="molecule type" value="Genomic_DNA"/>
</dbReference>
<keyword evidence="1" id="KW-0217">Developmental protein</keyword>
<evidence type="ECO:0000256" key="2">
    <source>
        <dbReference type="ARBA" id="ARBA00022782"/>
    </source>
</evidence>
<comment type="caution">
    <text evidence="8">The sequence shown here is derived from an EMBL/GenBank/DDBJ whole genome shotgun (WGS) entry which is preliminary data.</text>
</comment>
<dbReference type="GO" id="GO:0006357">
    <property type="term" value="P:regulation of transcription by RNA polymerase II"/>
    <property type="evidence" value="ECO:0007669"/>
    <property type="project" value="TreeGrafter"/>
</dbReference>
<feature type="region of interest" description="Disordered" evidence="6">
    <location>
        <begin position="119"/>
        <end position="250"/>
    </location>
</feature>
<evidence type="ECO:0000313" key="8">
    <source>
        <dbReference type="EMBL" id="CAL4134729.1"/>
    </source>
</evidence>
<dbReference type="GO" id="GO:0016199">
    <property type="term" value="P:axon midline choice point recognition"/>
    <property type="evidence" value="ECO:0007669"/>
    <property type="project" value="UniProtKB-ARBA"/>
</dbReference>
<feature type="compositionally biased region" description="Polar residues" evidence="6">
    <location>
        <begin position="161"/>
        <end position="186"/>
    </location>
</feature>
<dbReference type="SMART" id="SM00225">
    <property type="entry name" value="BTB"/>
    <property type="match status" value="1"/>
</dbReference>
<dbReference type="PROSITE" id="PS50097">
    <property type="entry name" value="BTB"/>
    <property type="match status" value="1"/>
</dbReference>
<evidence type="ECO:0000256" key="4">
    <source>
        <dbReference type="ARBA" id="ARBA00023242"/>
    </source>
</evidence>
<dbReference type="PANTHER" id="PTHR23110:SF111">
    <property type="entry name" value="LONGITUDINALS LACKING PROTEIN, ISOFORMS F_I_K_T"/>
    <property type="match status" value="1"/>
</dbReference>
<dbReference type="GO" id="GO:0008406">
    <property type="term" value="P:gonad development"/>
    <property type="evidence" value="ECO:0007669"/>
    <property type="project" value="UniProtKB-ARBA"/>
</dbReference>
<keyword evidence="4" id="KW-0539">Nucleus</keyword>
<organism evidence="8 9">
    <name type="scientific">Meganyctiphanes norvegica</name>
    <name type="common">Northern krill</name>
    <name type="synonym">Thysanopoda norvegica</name>
    <dbReference type="NCBI Taxonomy" id="48144"/>
    <lineage>
        <taxon>Eukaryota</taxon>
        <taxon>Metazoa</taxon>
        <taxon>Ecdysozoa</taxon>
        <taxon>Arthropoda</taxon>
        <taxon>Crustacea</taxon>
        <taxon>Multicrustacea</taxon>
        <taxon>Malacostraca</taxon>
        <taxon>Eumalacostraca</taxon>
        <taxon>Eucarida</taxon>
        <taxon>Euphausiacea</taxon>
        <taxon>Euphausiidae</taxon>
        <taxon>Meganyctiphanes</taxon>
    </lineage>
</organism>
<dbReference type="GO" id="GO:0045467">
    <property type="term" value="P:R7 cell development"/>
    <property type="evidence" value="ECO:0007669"/>
    <property type="project" value="UniProtKB-ARBA"/>
</dbReference>
<reference evidence="8 9" key="1">
    <citation type="submission" date="2024-05" db="EMBL/GenBank/DDBJ databases">
        <authorList>
            <person name="Wallberg A."/>
        </authorList>
    </citation>
    <scope>NUCLEOTIDE SEQUENCE [LARGE SCALE GENOMIC DNA]</scope>
</reference>
<dbReference type="GO" id="GO:0048813">
    <property type="term" value="P:dendrite morphogenesis"/>
    <property type="evidence" value="ECO:0007669"/>
    <property type="project" value="UniProtKB-ARBA"/>
</dbReference>
<dbReference type="InterPro" id="IPR011333">
    <property type="entry name" value="SKP1/BTB/POZ_sf"/>
</dbReference>
<sequence length="330" mass="36688">MEDEQLSLKWNNHKASFFNILKFLREKSNYTDATLAVEGKFYPVHKLVMSTCSEYFSDIFEKTSCKSPVIVLKDVSSHDIEALLDYMYLGEVNVSQNKLASLLKTAESLRIKGLAVPDKDEAELSKNPTGSHDDALRDCPPSKRRRHNSGNRSSHAAAPVSSPQKSASALVNHTDTPSISSHLTFNTKHDESPIGKVQMDDPQESITKKEEPPVVKLEVDDDVVEERFERENNYEGGASSDLDPLGDYGSDLSKTEHELDNYCSTSFPGPSLQHSGEGHWDEGDSSSFPPESYTGDISYQQGQGDVDWMHSPWAALLVVKLLLSALKRHT</sequence>
<dbReference type="Gene3D" id="3.30.710.10">
    <property type="entry name" value="Potassium Channel Kv1.1, Chain A"/>
    <property type="match status" value="1"/>
</dbReference>
<dbReference type="GO" id="GO:0045476">
    <property type="term" value="P:nurse cell apoptotic process"/>
    <property type="evidence" value="ECO:0007669"/>
    <property type="project" value="UniProtKB-ARBA"/>
</dbReference>
<feature type="compositionally biased region" description="Basic and acidic residues" evidence="6">
    <location>
        <begin position="131"/>
        <end position="141"/>
    </location>
</feature>
<evidence type="ECO:0000256" key="5">
    <source>
        <dbReference type="ARBA" id="ARBA00037382"/>
    </source>
</evidence>
<gene>
    <name evidence="8" type="ORF">MNOR_LOCUS27463</name>
</gene>
<dbReference type="SUPFAM" id="SSF54695">
    <property type="entry name" value="POZ domain"/>
    <property type="match status" value="1"/>
</dbReference>
<dbReference type="CDD" id="cd18315">
    <property type="entry name" value="BTB_POZ_BAB-like"/>
    <property type="match status" value="1"/>
</dbReference>
<evidence type="ECO:0000256" key="3">
    <source>
        <dbReference type="ARBA" id="ARBA00022902"/>
    </source>
</evidence>
<accession>A0AAV2RSU9</accession>
<dbReference type="Pfam" id="PF00651">
    <property type="entry name" value="BTB"/>
    <property type="match status" value="1"/>
</dbReference>
<dbReference type="AlphaFoldDB" id="A0AAV2RSU9"/>
<keyword evidence="2" id="KW-0221">Differentiation</keyword>
<evidence type="ECO:0000256" key="6">
    <source>
        <dbReference type="SAM" id="MobiDB-lite"/>
    </source>
</evidence>
<dbReference type="Proteomes" id="UP001497623">
    <property type="component" value="Unassembled WGS sequence"/>
</dbReference>
<feature type="region of interest" description="Disordered" evidence="6">
    <location>
        <begin position="267"/>
        <end position="289"/>
    </location>
</feature>
<evidence type="ECO:0000259" key="7">
    <source>
        <dbReference type="PROSITE" id="PS50097"/>
    </source>
</evidence>
<dbReference type="GO" id="GO:0005634">
    <property type="term" value="C:nucleus"/>
    <property type="evidence" value="ECO:0007669"/>
    <property type="project" value="TreeGrafter"/>
</dbReference>
<protein>
    <recommendedName>
        <fullName evidence="7">BTB domain-containing protein</fullName>
    </recommendedName>
</protein>
<dbReference type="InterPro" id="IPR051095">
    <property type="entry name" value="Dros_DevTransReg"/>
</dbReference>